<proteinExistence type="predicted"/>
<keyword evidence="2" id="KW-0808">Transferase</keyword>
<dbReference type="PROSITE" id="PS50011">
    <property type="entry name" value="PROTEIN_KINASE_DOM"/>
    <property type="match status" value="1"/>
</dbReference>
<protein>
    <submittedName>
        <fullName evidence="2">Kinase-like protein</fullName>
    </submittedName>
</protein>
<dbReference type="CDD" id="cd00180">
    <property type="entry name" value="PKc"/>
    <property type="match status" value="1"/>
</dbReference>
<dbReference type="PANTHER" id="PTHR24359">
    <property type="entry name" value="SERINE/THREONINE-PROTEIN KINASE SBK1"/>
    <property type="match status" value="1"/>
</dbReference>
<dbReference type="PANTHER" id="PTHR24359:SF1">
    <property type="entry name" value="INHIBITOR OF NUCLEAR FACTOR KAPPA-B KINASE EPSILON SUBUNIT HOMOLOG 1-RELATED"/>
    <property type="match status" value="1"/>
</dbReference>
<dbReference type="InterPro" id="IPR008271">
    <property type="entry name" value="Ser/Thr_kinase_AS"/>
</dbReference>
<dbReference type="InterPro" id="IPR000719">
    <property type="entry name" value="Prot_kinase_dom"/>
</dbReference>
<dbReference type="InterPro" id="IPR011009">
    <property type="entry name" value="Kinase-like_dom_sf"/>
</dbReference>
<keyword evidence="2" id="KW-0418">Kinase</keyword>
<accession>A0A8E2DX15</accession>
<dbReference type="GO" id="GO:0005524">
    <property type="term" value="F:ATP binding"/>
    <property type="evidence" value="ECO:0007669"/>
    <property type="project" value="InterPro"/>
</dbReference>
<evidence type="ECO:0000259" key="1">
    <source>
        <dbReference type="PROSITE" id="PS50011"/>
    </source>
</evidence>
<keyword evidence="3" id="KW-1185">Reference proteome</keyword>
<dbReference type="Pfam" id="PF00069">
    <property type="entry name" value="Pkinase"/>
    <property type="match status" value="1"/>
</dbReference>
<dbReference type="EMBL" id="KV745853">
    <property type="protein sequence ID" value="OCK73272.1"/>
    <property type="molecule type" value="Genomic_DNA"/>
</dbReference>
<dbReference type="Gene3D" id="1.10.510.10">
    <property type="entry name" value="Transferase(Phosphotransferase) domain 1"/>
    <property type="match status" value="1"/>
</dbReference>
<dbReference type="Proteomes" id="UP000250266">
    <property type="component" value="Unassembled WGS sequence"/>
</dbReference>
<organism evidence="2 3">
    <name type="scientific">Lepidopterella palustris CBS 459.81</name>
    <dbReference type="NCBI Taxonomy" id="1314670"/>
    <lineage>
        <taxon>Eukaryota</taxon>
        <taxon>Fungi</taxon>
        <taxon>Dikarya</taxon>
        <taxon>Ascomycota</taxon>
        <taxon>Pezizomycotina</taxon>
        <taxon>Dothideomycetes</taxon>
        <taxon>Pleosporomycetidae</taxon>
        <taxon>Mytilinidiales</taxon>
        <taxon>Argynnaceae</taxon>
        <taxon>Lepidopterella</taxon>
    </lineage>
</organism>
<evidence type="ECO:0000313" key="2">
    <source>
        <dbReference type="EMBL" id="OCK73272.1"/>
    </source>
</evidence>
<evidence type="ECO:0000313" key="3">
    <source>
        <dbReference type="Proteomes" id="UP000250266"/>
    </source>
</evidence>
<dbReference type="OrthoDB" id="626167at2759"/>
<gene>
    <name evidence="2" type="ORF">K432DRAFT_6755</name>
</gene>
<dbReference type="GO" id="GO:0004674">
    <property type="term" value="F:protein serine/threonine kinase activity"/>
    <property type="evidence" value="ECO:0007669"/>
    <property type="project" value="TreeGrafter"/>
</dbReference>
<dbReference type="PROSITE" id="PS00108">
    <property type="entry name" value="PROTEIN_KINASE_ST"/>
    <property type="match status" value="1"/>
</dbReference>
<sequence length="454" mass="50834">MEPKTTVLEIGSWISASNDANFSDTHPVTSSVHDFYSLPGTSLYTTIVDILLPATKAQLPCLSRDELYHSVGPPLSGGEGSQFETFSSHIRKLPSQTKQISTIIKCIRRRKEDYASGTANRRISDIIRSLKDIMKEFQFLCHEPFRNHPNIVKLLAYGWEPDFAAPVLVLELADLGNLENYLKNTSSLSFDMKREICLDIAAGLDILHAAHVVHGDLKPRNILMFRKEKQGTQSVQAKLSDFGLSTGDLDRDEAAYNGTTLWNPPEAGEKTRIRAQDLSSCDIFSLGLIIWTVLKQGEDYMDGAWFPPSTDDRFQKVLDSALLPRFRGLSLEHIKNMKPCFRRNEDDAKEALAVKNLGSNGLLKQASQYLDAIDISRSEIFGGDPEILKQCFAQAFDGTLQDDPKARKSAAEIMKILDISNMRSSVPRDFTAQDYKLVAYDKQESSFILVSIFI</sequence>
<dbReference type="SUPFAM" id="SSF56112">
    <property type="entry name" value="Protein kinase-like (PK-like)"/>
    <property type="match status" value="1"/>
</dbReference>
<reference evidence="2 3" key="1">
    <citation type="journal article" date="2016" name="Nat. Commun.">
        <title>Ectomycorrhizal ecology is imprinted in the genome of the dominant symbiotic fungus Cenococcum geophilum.</title>
        <authorList>
            <consortium name="DOE Joint Genome Institute"/>
            <person name="Peter M."/>
            <person name="Kohler A."/>
            <person name="Ohm R.A."/>
            <person name="Kuo A."/>
            <person name="Krutzmann J."/>
            <person name="Morin E."/>
            <person name="Arend M."/>
            <person name="Barry K.W."/>
            <person name="Binder M."/>
            <person name="Choi C."/>
            <person name="Clum A."/>
            <person name="Copeland A."/>
            <person name="Grisel N."/>
            <person name="Haridas S."/>
            <person name="Kipfer T."/>
            <person name="LaButti K."/>
            <person name="Lindquist E."/>
            <person name="Lipzen A."/>
            <person name="Maire R."/>
            <person name="Meier B."/>
            <person name="Mihaltcheva S."/>
            <person name="Molinier V."/>
            <person name="Murat C."/>
            <person name="Poggeler S."/>
            <person name="Quandt C.A."/>
            <person name="Sperisen C."/>
            <person name="Tritt A."/>
            <person name="Tisserant E."/>
            <person name="Crous P.W."/>
            <person name="Henrissat B."/>
            <person name="Nehls U."/>
            <person name="Egli S."/>
            <person name="Spatafora J.W."/>
            <person name="Grigoriev I.V."/>
            <person name="Martin F.M."/>
        </authorList>
    </citation>
    <scope>NUCLEOTIDE SEQUENCE [LARGE SCALE GENOMIC DNA]</scope>
    <source>
        <strain evidence="2 3">CBS 459.81</strain>
    </source>
</reference>
<feature type="domain" description="Protein kinase" evidence="1">
    <location>
        <begin position="68"/>
        <end position="431"/>
    </location>
</feature>
<dbReference type="AlphaFoldDB" id="A0A8E2DX15"/>
<name>A0A8E2DX15_9PEZI</name>
<dbReference type="SMART" id="SM00220">
    <property type="entry name" value="S_TKc"/>
    <property type="match status" value="1"/>
</dbReference>